<dbReference type="Gene3D" id="1.25.40.20">
    <property type="entry name" value="Ankyrin repeat-containing domain"/>
    <property type="match status" value="1"/>
</dbReference>
<name>D7FJ95_ECTSI</name>
<gene>
    <name evidence="3" type="ORF">Esi_0130_0033</name>
</gene>
<feature type="region of interest" description="Disordered" evidence="2">
    <location>
        <begin position="181"/>
        <end position="210"/>
    </location>
</feature>
<dbReference type="Proteomes" id="UP000002630">
    <property type="component" value="Linkage Group LG26"/>
</dbReference>
<feature type="compositionally biased region" description="Gly residues" evidence="2">
    <location>
        <begin position="374"/>
        <end position="384"/>
    </location>
</feature>
<dbReference type="PROSITE" id="PS50088">
    <property type="entry name" value="ANK_REPEAT"/>
    <property type="match status" value="1"/>
</dbReference>
<dbReference type="AlphaFoldDB" id="D7FJ95"/>
<proteinExistence type="predicted"/>
<dbReference type="InterPro" id="IPR002110">
    <property type="entry name" value="Ankyrin_rpt"/>
</dbReference>
<evidence type="ECO:0000256" key="1">
    <source>
        <dbReference type="PROSITE-ProRule" id="PRU00023"/>
    </source>
</evidence>
<feature type="compositionally biased region" description="Low complexity" evidence="2">
    <location>
        <begin position="199"/>
        <end position="210"/>
    </location>
</feature>
<dbReference type="InterPro" id="IPR036770">
    <property type="entry name" value="Ankyrin_rpt-contain_sf"/>
</dbReference>
<dbReference type="EMBL" id="FN649751">
    <property type="protein sequence ID" value="CBJ29001.1"/>
    <property type="molecule type" value="Genomic_DNA"/>
</dbReference>
<dbReference type="InParanoid" id="D7FJ95"/>
<keyword evidence="1" id="KW-0040">ANK repeat</keyword>
<evidence type="ECO:0000313" key="3">
    <source>
        <dbReference type="EMBL" id="CBJ29001.1"/>
    </source>
</evidence>
<evidence type="ECO:0000313" key="4">
    <source>
        <dbReference type="Proteomes" id="UP000002630"/>
    </source>
</evidence>
<feature type="region of interest" description="Disordered" evidence="2">
    <location>
        <begin position="366"/>
        <end position="406"/>
    </location>
</feature>
<keyword evidence="4" id="KW-1185">Reference proteome</keyword>
<organism evidence="3 4">
    <name type="scientific">Ectocarpus siliculosus</name>
    <name type="common">Brown alga</name>
    <name type="synonym">Conferva siliculosa</name>
    <dbReference type="NCBI Taxonomy" id="2880"/>
    <lineage>
        <taxon>Eukaryota</taxon>
        <taxon>Sar</taxon>
        <taxon>Stramenopiles</taxon>
        <taxon>Ochrophyta</taxon>
        <taxon>PX clade</taxon>
        <taxon>Phaeophyceae</taxon>
        <taxon>Ectocarpales</taxon>
        <taxon>Ectocarpaceae</taxon>
        <taxon>Ectocarpus</taxon>
    </lineage>
</organism>
<evidence type="ECO:0000256" key="2">
    <source>
        <dbReference type="SAM" id="MobiDB-lite"/>
    </source>
</evidence>
<protein>
    <submittedName>
        <fullName evidence="3">Uncharacterized protein</fullName>
    </submittedName>
</protein>
<accession>D7FJ95</accession>
<feature type="compositionally biased region" description="Basic and acidic residues" evidence="2">
    <location>
        <begin position="392"/>
        <end position="406"/>
    </location>
</feature>
<feature type="region of interest" description="Disordered" evidence="2">
    <location>
        <begin position="103"/>
        <end position="123"/>
    </location>
</feature>
<dbReference type="EMBL" id="FN647939">
    <property type="protein sequence ID" value="CBJ29001.1"/>
    <property type="molecule type" value="Genomic_DNA"/>
</dbReference>
<feature type="repeat" description="ANK" evidence="1">
    <location>
        <begin position="305"/>
        <end position="337"/>
    </location>
</feature>
<sequence length="406" mass="43585">MWIGVFASRTNMNSPSKTKQEGAAAVYYSSCVITMAEKGTCHLPLAFIPDGALAIVFSFVAVNDLLSANKVCRDWVLDGTRVDLWASLGKIFEVAMPVSLGPQTSQRAAGSTGATAGGGRGKRVLRSGANAKRTFLKSYAAAVKSDRLKHDSTLSEAYTLFRMKDSVMRLRTLLRRRWGLTFHPSSKPDQNKRIENYESSSNSSSGGSSSSSGELGLFFPTATATSNCLSGTAATLKARTNAGADKDRARGTWSGKARWSFNVDHRHGIFEGNTLLNFAVRCGRRKCVEFILWQMGADTEIADYGGFTPLLNTAWRGDAPLLKTLLAAGARLDVKGVSRGVGPFSPLEWAERKNRPVTAAFLRSLEAREEEGGSAEGAGPGRGNNGKSKVKAPKEPTHSDVRVGAP</sequence>
<dbReference type="OrthoDB" id="207120at2759"/>
<reference evidence="3 4" key="1">
    <citation type="journal article" date="2010" name="Nature">
        <title>The Ectocarpus genome and the independent evolution of multicellularity in brown algae.</title>
        <authorList>
            <person name="Cock J.M."/>
            <person name="Sterck L."/>
            <person name="Rouze P."/>
            <person name="Scornet D."/>
            <person name="Allen A.E."/>
            <person name="Amoutzias G."/>
            <person name="Anthouard V."/>
            <person name="Artiguenave F."/>
            <person name="Aury J.M."/>
            <person name="Badger J.H."/>
            <person name="Beszteri B."/>
            <person name="Billiau K."/>
            <person name="Bonnet E."/>
            <person name="Bothwell J.H."/>
            <person name="Bowler C."/>
            <person name="Boyen C."/>
            <person name="Brownlee C."/>
            <person name="Carrano C.J."/>
            <person name="Charrier B."/>
            <person name="Cho G.Y."/>
            <person name="Coelho S.M."/>
            <person name="Collen J."/>
            <person name="Corre E."/>
            <person name="Da Silva C."/>
            <person name="Delage L."/>
            <person name="Delaroque N."/>
            <person name="Dittami S.M."/>
            <person name="Doulbeau S."/>
            <person name="Elias M."/>
            <person name="Farnham G."/>
            <person name="Gachon C.M."/>
            <person name="Gschloessl B."/>
            <person name="Heesch S."/>
            <person name="Jabbari K."/>
            <person name="Jubin C."/>
            <person name="Kawai H."/>
            <person name="Kimura K."/>
            <person name="Kloareg B."/>
            <person name="Kupper F.C."/>
            <person name="Lang D."/>
            <person name="Le Bail A."/>
            <person name="Leblanc C."/>
            <person name="Lerouge P."/>
            <person name="Lohr M."/>
            <person name="Lopez P.J."/>
            <person name="Martens C."/>
            <person name="Maumus F."/>
            <person name="Michel G."/>
            <person name="Miranda-Saavedra D."/>
            <person name="Morales J."/>
            <person name="Moreau H."/>
            <person name="Motomura T."/>
            <person name="Nagasato C."/>
            <person name="Napoli C.A."/>
            <person name="Nelson D.R."/>
            <person name="Nyvall-Collen P."/>
            <person name="Peters A.F."/>
            <person name="Pommier C."/>
            <person name="Potin P."/>
            <person name="Poulain J."/>
            <person name="Quesneville H."/>
            <person name="Read B."/>
            <person name="Rensing S.A."/>
            <person name="Ritter A."/>
            <person name="Rousvoal S."/>
            <person name="Samanta M."/>
            <person name="Samson G."/>
            <person name="Schroeder D.C."/>
            <person name="Segurens B."/>
            <person name="Strittmatter M."/>
            <person name="Tonon T."/>
            <person name="Tregear J.W."/>
            <person name="Valentin K."/>
            <person name="von Dassow P."/>
            <person name="Yamagishi T."/>
            <person name="Van de Peer Y."/>
            <person name="Wincker P."/>
        </authorList>
    </citation>
    <scope>NUCLEOTIDE SEQUENCE [LARGE SCALE GENOMIC DNA]</scope>
    <source>
        <strain evidence="4">Ec32 / CCAP1310/4</strain>
    </source>
</reference>
<dbReference type="Pfam" id="PF00023">
    <property type="entry name" value="Ank"/>
    <property type="match status" value="1"/>
</dbReference>
<dbReference type="SUPFAM" id="SSF48403">
    <property type="entry name" value="Ankyrin repeat"/>
    <property type="match status" value="1"/>
</dbReference>